<accession>A0A0F9XG18</accession>
<dbReference type="AlphaFoldDB" id="A0A0F9XG18"/>
<gene>
    <name evidence="1" type="ORF">LCGC14_0224110</name>
</gene>
<organism evidence="1">
    <name type="scientific">marine sediment metagenome</name>
    <dbReference type="NCBI Taxonomy" id="412755"/>
    <lineage>
        <taxon>unclassified sequences</taxon>
        <taxon>metagenomes</taxon>
        <taxon>ecological metagenomes</taxon>
    </lineage>
</organism>
<evidence type="ECO:0000313" key="1">
    <source>
        <dbReference type="EMBL" id="KKN90828.1"/>
    </source>
</evidence>
<comment type="caution">
    <text evidence="1">The sequence shown here is derived from an EMBL/GenBank/DDBJ whole genome shotgun (WGS) entry which is preliminary data.</text>
</comment>
<name>A0A0F9XG18_9ZZZZ</name>
<proteinExistence type="predicted"/>
<protein>
    <submittedName>
        <fullName evidence="1">Uncharacterized protein</fullName>
    </submittedName>
</protein>
<dbReference type="EMBL" id="LAZR01000107">
    <property type="protein sequence ID" value="KKN90828.1"/>
    <property type="molecule type" value="Genomic_DNA"/>
</dbReference>
<sequence length="116" mass="13704">MDIIQPERWDISIWKENGIWYEKYNEYVPDTKENREALDKTINLLNKSKILPTNIIKIEKDNMIGMEIFIKTADFKIIANQLTSEFIYFSPFGDITIKELFKFILIIGLKKGVVEK</sequence>
<reference evidence="1" key="1">
    <citation type="journal article" date="2015" name="Nature">
        <title>Complex archaea that bridge the gap between prokaryotes and eukaryotes.</title>
        <authorList>
            <person name="Spang A."/>
            <person name="Saw J.H."/>
            <person name="Jorgensen S.L."/>
            <person name="Zaremba-Niedzwiedzka K."/>
            <person name="Martijn J."/>
            <person name="Lind A.E."/>
            <person name="van Eijk R."/>
            <person name="Schleper C."/>
            <person name="Guy L."/>
            <person name="Ettema T.J."/>
        </authorList>
    </citation>
    <scope>NUCLEOTIDE SEQUENCE</scope>
</reference>